<evidence type="ECO:0000313" key="7">
    <source>
        <dbReference type="EMBL" id="KAK7386810.1"/>
    </source>
</evidence>
<dbReference type="EMBL" id="JAYMYS010000007">
    <property type="protein sequence ID" value="KAK7386810.1"/>
    <property type="molecule type" value="Genomic_DNA"/>
</dbReference>
<keyword evidence="4 6" id="KW-1133">Transmembrane helix</keyword>
<evidence type="ECO:0000256" key="6">
    <source>
        <dbReference type="SAM" id="Phobius"/>
    </source>
</evidence>
<evidence type="ECO:0000256" key="4">
    <source>
        <dbReference type="ARBA" id="ARBA00022989"/>
    </source>
</evidence>
<dbReference type="AlphaFoldDB" id="A0AAN9S156"/>
<proteinExistence type="inferred from homology"/>
<accession>A0AAN9S156</accession>
<dbReference type="PANTHER" id="PTHR47119">
    <property type="entry name" value="PLANT VIRAL-RESPONSE FAMILY PROTEIN"/>
    <property type="match status" value="1"/>
</dbReference>
<feature type="transmembrane region" description="Helical" evidence="6">
    <location>
        <begin position="12"/>
        <end position="30"/>
    </location>
</feature>
<feature type="transmembrane region" description="Helical" evidence="6">
    <location>
        <begin position="187"/>
        <end position="207"/>
    </location>
</feature>
<dbReference type="PANTHER" id="PTHR47119:SF3">
    <property type="entry name" value="TRANSMEMBRANE 45B-LIKE PROTEIN"/>
    <property type="match status" value="1"/>
</dbReference>
<evidence type="ECO:0000313" key="8">
    <source>
        <dbReference type="Proteomes" id="UP001386955"/>
    </source>
</evidence>
<sequence>MGSFIGHILPGTLFLLVGAWHIWGSVVRYVSNPKTFRVQVWNPVPGFDGRLKHLELYVISIGAFIDLCVELLIATRLRFFVGGVLNTTYFNNFEHSGMLLMFCIYGVVSLLSEKTRYLPLSGSALCLIAASAFCAEYLLFYFHSTTHKGLEGYYHVLLVFLIGLCIISSIAGALLPTSFPVDLCNGIAIMLQGIWFYQIAFVLYGPLLPSGCRLKDSNITCHSKESEVRGELFANFQLFVAVLAVLVGTVASYGFAASRNGNCEELVVNSG</sequence>
<comment type="subcellular location">
    <subcellularLocation>
        <location evidence="1">Membrane</location>
        <topology evidence="1">Multi-pass membrane protein</topology>
    </subcellularLocation>
</comment>
<feature type="transmembrane region" description="Helical" evidence="6">
    <location>
        <begin position="236"/>
        <end position="256"/>
    </location>
</feature>
<evidence type="ECO:0000256" key="1">
    <source>
        <dbReference type="ARBA" id="ARBA00004141"/>
    </source>
</evidence>
<organism evidence="7 8">
    <name type="scientific">Psophocarpus tetragonolobus</name>
    <name type="common">Winged bean</name>
    <name type="synonym">Dolichos tetragonolobus</name>
    <dbReference type="NCBI Taxonomy" id="3891"/>
    <lineage>
        <taxon>Eukaryota</taxon>
        <taxon>Viridiplantae</taxon>
        <taxon>Streptophyta</taxon>
        <taxon>Embryophyta</taxon>
        <taxon>Tracheophyta</taxon>
        <taxon>Spermatophyta</taxon>
        <taxon>Magnoliopsida</taxon>
        <taxon>eudicotyledons</taxon>
        <taxon>Gunneridae</taxon>
        <taxon>Pentapetalae</taxon>
        <taxon>rosids</taxon>
        <taxon>fabids</taxon>
        <taxon>Fabales</taxon>
        <taxon>Fabaceae</taxon>
        <taxon>Papilionoideae</taxon>
        <taxon>50 kb inversion clade</taxon>
        <taxon>NPAAA clade</taxon>
        <taxon>indigoferoid/millettioid clade</taxon>
        <taxon>Phaseoleae</taxon>
        <taxon>Psophocarpus</taxon>
    </lineage>
</organism>
<dbReference type="Proteomes" id="UP001386955">
    <property type="component" value="Unassembled WGS sequence"/>
</dbReference>
<dbReference type="GO" id="GO:0016020">
    <property type="term" value="C:membrane"/>
    <property type="evidence" value="ECO:0007669"/>
    <property type="project" value="UniProtKB-SubCell"/>
</dbReference>
<dbReference type="Pfam" id="PF04819">
    <property type="entry name" value="DUF716"/>
    <property type="match status" value="1"/>
</dbReference>
<reference evidence="7 8" key="1">
    <citation type="submission" date="2024-01" db="EMBL/GenBank/DDBJ databases">
        <title>The genomes of 5 underutilized Papilionoideae crops provide insights into root nodulation and disease resistanc.</title>
        <authorList>
            <person name="Jiang F."/>
        </authorList>
    </citation>
    <scope>NUCLEOTIDE SEQUENCE [LARGE SCALE GENOMIC DNA]</scope>
    <source>
        <strain evidence="7">DUOXIRENSHENG_FW03</strain>
        <tissue evidence="7">Leaves</tissue>
    </source>
</reference>
<dbReference type="InterPro" id="IPR006904">
    <property type="entry name" value="DUF716"/>
</dbReference>
<name>A0AAN9S156_PSOTE</name>
<feature type="transmembrane region" description="Helical" evidence="6">
    <location>
        <begin position="95"/>
        <end position="112"/>
    </location>
</feature>
<keyword evidence="8" id="KW-1185">Reference proteome</keyword>
<evidence type="ECO:0008006" key="9">
    <source>
        <dbReference type="Google" id="ProtNLM"/>
    </source>
</evidence>
<gene>
    <name evidence="7" type="ORF">VNO78_27146</name>
</gene>
<feature type="transmembrane region" description="Helical" evidence="6">
    <location>
        <begin position="124"/>
        <end position="142"/>
    </location>
</feature>
<evidence type="ECO:0000256" key="2">
    <source>
        <dbReference type="ARBA" id="ARBA00006948"/>
    </source>
</evidence>
<feature type="transmembrane region" description="Helical" evidence="6">
    <location>
        <begin position="56"/>
        <end position="75"/>
    </location>
</feature>
<feature type="transmembrane region" description="Helical" evidence="6">
    <location>
        <begin position="154"/>
        <end position="175"/>
    </location>
</feature>
<evidence type="ECO:0000256" key="3">
    <source>
        <dbReference type="ARBA" id="ARBA00022692"/>
    </source>
</evidence>
<keyword evidence="5 6" id="KW-0472">Membrane</keyword>
<comment type="caution">
    <text evidence="7">The sequence shown here is derived from an EMBL/GenBank/DDBJ whole genome shotgun (WGS) entry which is preliminary data.</text>
</comment>
<keyword evidence="3 6" id="KW-0812">Transmembrane</keyword>
<protein>
    <recommendedName>
        <fullName evidence="9">Transmembrane protein 45B</fullName>
    </recommendedName>
</protein>
<evidence type="ECO:0000256" key="5">
    <source>
        <dbReference type="ARBA" id="ARBA00023136"/>
    </source>
</evidence>
<comment type="similarity">
    <text evidence="2">Belongs to the TMEM45 family.</text>
</comment>